<evidence type="ECO:0000259" key="1">
    <source>
        <dbReference type="Pfam" id="PF06114"/>
    </source>
</evidence>
<feature type="domain" description="IrrE N-terminal-like" evidence="1">
    <location>
        <begin position="20"/>
        <end position="113"/>
    </location>
</feature>
<dbReference type="Pfam" id="PF06114">
    <property type="entry name" value="Peptidase_M78"/>
    <property type="match status" value="1"/>
</dbReference>
<keyword evidence="3" id="KW-1185">Reference proteome</keyword>
<organism evidence="2 3">
    <name type="scientific">Brooklawnia cerclae</name>
    <dbReference type="NCBI Taxonomy" id="349934"/>
    <lineage>
        <taxon>Bacteria</taxon>
        <taxon>Bacillati</taxon>
        <taxon>Actinomycetota</taxon>
        <taxon>Actinomycetes</taxon>
        <taxon>Propionibacteriales</taxon>
        <taxon>Propionibacteriaceae</taxon>
        <taxon>Brooklawnia</taxon>
    </lineage>
</organism>
<gene>
    <name evidence="2" type="ORF">FB473_000833</name>
</gene>
<sequence length="137" mass="15249">MVDPVMPEGWRLDVERLPSGLGRCIWSQRRIVLDSRLTPAQRRCTLAHEILHARRGPFPNWRLAREEAIISATVARMLIPMPALLDAVAWSRQPVELAEVLGVDLDTLRLRISSLASSEQAQLATALDSCGPELMCA</sequence>
<evidence type="ECO:0000313" key="2">
    <source>
        <dbReference type="EMBL" id="NIH56188.1"/>
    </source>
</evidence>
<dbReference type="InterPro" id="IPR010359">
    <property type="entry name" value="IrrE_HExxH"/>
</dbReference>
<comment type="caution">
    <text evidence="2">The sequence shown here is derived from an EMBL/GenBank/DDBJ whole genome shotgun (WGS) entry which is preliminary data.</text>
</comment>
<dbReference type="EMBL" id="JAAMOZ010000001">
    <property type="protein sequence ID" value="NIH56188.1"/>
    <property type="molecule type" value="Genomic_DNA"/>
</dbReference>
<proteinExistence type="predicted"/>
<protein>
    <recommendedName>
        <fullName evidence="1">IrrE N-terminal-like domain-containing protein</fullName>
    </recommendedName>
</protein>
<accession>A0ABX0SCR5</accession>
<dbReference type="RefSeq" id="WP_167165100.1">
    <property type="nucleotide sequence ID" value="NZ_BAAAOO010000002.1"/>
</dbReference>
<evidence type="ECO:0000313" key="3">
    <source>
        <dbReference type="Proteomes" id="UP000749311"/>
    </source>
</evidence>
<dbReference type="Proteomes" id="UP000749311">
    <property type="component" value="Unassembled WGS sequence"/>
</dbReference>
<reference evidence="2 3" key="1">
    <citation type="submission" date="2020-02" db="EMBL/GenBank/DDBJ databases">
        <title>Sequencing the genomes of 1000 actinobacteria strains.</title>
        <authorList>
            <person name="Klenk H.-P."/>
        </authorList>
    </citation>
    <scope>NUCLEOTIDE SEQUENCE [LARGE SCALE GENOMIC DNA]</scope>
    <source>
        <strain evidence="2 3">DSM 19609</strain>
    </source>
</reference>
<name>A0ABX0SCR5_9ACTN</name>